<name>A0A1H9H9D8_9BACT</name>
<gene>
    <name evidence="1" type="ORF">SAMN05444359_11269</name>
</gene>
<dbReference type="OrthoDB" id="9883537at2"/>
<reference evidence="2" key="1">
    <citation type="submission" date="2016-10" db="EMBL/GenBank/DDBJ databases">
        <authorList>
            <person name="Varghese N."/>
            <person name="Submissions S."/>
        </authorList>
    </citation>
    <scope>NUCLEOTIDE SEQUENCE [LARGE SCALE GENOMIC DNA]</scope>
    <source>
        <strain evidence="2">DSM 24740</strain>
    </source>
</reference>
<protein>
    <submittedName>
        <fullName evidence="1">Uncharacterized protein</fullName>
    </submittedName>
</protein>
<organism evidence="1 2">
    <name type="scientific">Neolewinella agarilytica</name>
    <dbReference type="NCBI Taxonomy" id="478744"/>
    <lineage>
        <taxon>Bacteria</taxon>
        <taxon>Pseudomonadati</taxon>
        <taxon>Bacteroidota</taxon>
        <taxon>Saprospiria</taxon>
        <taxon>Saprospirales</taxon>
        <taxon>Lewinellaceae</taxon>
        <taxon>Neolewinella</taxon>
    </lineage>
</organism>
<evidence type="ECO:0000313" key="2">
    <source>
        <dbReference type="Proteomes" id="UP000199021"/>
    </source>
</evidence>
<dbReference type="STRING" id="478744.SAMN05444359_11269"/>
<dbReference type="InParanoid" id="A0A1H9H9D8"/>
<proteinExistence type="predicted"/>
<dbReference type="EMBL" id="FOFB01000012">
    <property type="protein sequence ID" value="SEQ58950.1"/>
    <property type="molecule type" value="Genomic_DNA"/>
</dbReference>
<dbReference type="Proteomes" id="UP000199021">
    <property type="component" value="Unassembled WGS sequence"/>
</dbReference>
<keyword evidence="2" id="KW-1185">Reference proteome</keyword>
<sequence>MEKEIELLKAELGVLKDALQEEQLHRRHLLVSQQKQAFIKLRAAILDSSELQNNYESLLRELNLADFLGLVAEINSPTSDKMGFTLIEVVYEAVDKVLLPLNGGEDRDNHKRRFKEILKKIFDNPIASAVINSNPVTGVIGKVVDFASGFVDSVIDRSLGGSARKIKVVTSEVINADRIKAFASGMKKYEVLYGDLATALQAFRSSLSHVKSGMQNSLLEYGSAYDQFLNLLSLDIKDPFVGLDKVFRLADEGWDGLSEATLAEVTGDDRIAKALRFVNEMQNAEVRLSSLRGQFSTAQITFKKRLVEVLRRPLEEGWEDARVDQDRLRETINEIQLLTERSSSLMASMA</sequence>
<accession>A0A1H9H9D8</accession>
<dbReference type="AlphaFoldDB" id="A0A1H9H9D8"/>
<dbReference type="RefSeq" id="WP_090168798.1">
    <property type="nucleotide sequence ID" value="NZ_FOFB01000012.1"/>
</dbReference>
<evidence type="ECO:0000313" key="1">
    <source>
        <dbReference type="EMBL" id="SEQ58950.1"/>
    </source>
</evidence>